<evidence type="ECO:0000313" key="2">
    <source>
        <dbReference type="Proteomes" id="UP001220022"/>
    </source>
</evidence>
<evidence type="ECO:0000313" key="1">
    <source>
        <dbReference type="EMBL" id="MDF2254399.1"/>
    </source>
</evidence>
<gene>
    <name evidence="1" type="ORF">P2L57_01250</name>
</gene>
<dbReference type="EMBL" id="JARHTQ010000001">
    <property type="protein sequence ID" value="MDF2254399.1"/>
    <property type="molecule type" value="Genomic_DNA"/>
</dbReference>
<dbReference type="RefSeq" id="WP_275806729.1">
    <property type="nucleotide sequence ID" value="NZ_BAAANM010000005.1"/>
</dbReference>
<organism evidence="1 2">
    <name type="scientific">Streptantibioticus ferralitis</name>
    <dbReference type="NCBI Taxonomy" id="236510"/>
    <lineage>
        <taxon>Bacteria</taxon>
        <taxon>Bacillati</taxon>
        <taxon>Actinomycetota</taxon>
        <taxon>Actinomycetes</taxon>
        <taxon>Kitasatosporales</taxon>
        <taxon>Streptomycetaceae</taxon>
        <taxon>Streptantibioticus</taxon>
    </lineage>
</organism>
<dbReference type="Proteomes" id="UP001220022">
    <property type="component" value="Unassembled WGS sequence"/>
</dbReference>
<protein>
    <submittedName>
        <fullName evidence="1">Uncharacterized protein</fullName>
    </submittedName>
</protein>
<reference evidence="1 2" key="1">
    <citation type="submission" date="2023-03" db="EMBL/GenBank/DDBJ databases">
        <title>Draft genome sequence of type strain Streptomyces ferralitis JCM 14344.</title>
        <authorList>
            <person name="Klaysubun C."/>
            <person name="Duangmal K."/>
        </authorList>
    </citation>
    <scope>NUCLEOTIDE SEQUENCE [LARGE SCALE GENOMIC DNA]</scope>
    <source>
        <strain evidence="1 2">JCM 14344</strain>
    </source>
</reference>
<proteinExistence type="predicted"/>
<keyword evidence="2" id="KW-1185">Reference proteome</keyword>
<sequence length="77" mass="7980">MTTFFHEVGECDACSQDGFGVQGSVAGSQPGERIQSCESRKRGALDVGQILAVAVQICLAKVIAVDPRPVGESDGVT</sequence>
<comment type="caution">
    <text evidence="1">The sequence shown here is derived from an EMBL/GenBank/DDBJ whole genome shotgun (WGS) entry which is preliminary data.</text>
</comment>
<name>A0ABT5YS75_9ACTN</name>
<accession>A0ABT5YS75</accession>